<dbReference type="RefSeq" id="WP_177165528.1">
    <property type="nucleotide sequence ID" value="NZ_BJUX01000014.1"/>
</dbReference>
<feature type="transmembrane region" description="Helical" evidence="6">
    <location>
        <begin position="165"/>
        <end position="183"/>
    </location>
</feature>
<feature type="transmembrane region" description="Helical" evidence="6">
    <location>
        <begin position="285"/>
        <end position="305"/>
    </location>
</feature>
<keyword evidence="3 6" id="KW-0812">Transmembrane</keyword>
<evidence type="ECO:0000256" key="1">
    <source>
        <dbReference type="ARBA" id="ARBA00004651"/>
    </source>
</evidence>
<dbReference type="EMBL" id="BJUX01000014">
    <property type="protein sequence ID" value="GEK89376.1"/>
    <property type="molecule type" value="Genomic_DNA"/>
</dbReference>
<dbReference type="GO" id="GO:0015658">
    <property type="term" value="F:branched-chain amino acid transmembrane transporter activity"/>
    <property type="evidence" value="ECO:0007669"/>
    <property type="project" value="InterPro"/>
</dbReference>
<proteinExistence type="predicted"/>
<dbReference type="Proteomes" id="UP000198548">
    <property type="component" value="Unassembled WGS sequence"/>
</dbReference>
<evidence type="ECO:0000313" key="8">
    <source>
        <dbReference type="EMBL" id="SEM13791.1"/>
    </source>
</evidence>
<dbReference type="STRING" id="426703.SAMN04488100_12818"/>
<protein>
    <submittedName>
        <fullName evidence="8">Amino acid/amide ABC transporter membrane protein 2, HAAT family (TC 3.A.1.4.-)</fullName>
    </submittedName>
    <submittedName>
        <fullName evidence="7">Branched-chain amino acid ABC transporter permease</fullName>
    </submittedName>
</protein>
<keyword evidence="4 6" id="KW-1133">Transmembrane helix</keyword>
<accession>A0A1H7VX25</accession>
<dbReference type="AlphaFoldDB" id="A0A1H7VX25"/>
<dbReference type="InterPro" id="IPR001851">
    <property type="entry name" value="ABC_transp_permease"/>
</dbReference>
<reference evidence="7 10" key="2">
    <citation type="submission" date="2019-07" db="EMBL/GenBank/DDBJ databases">
        <title>Whole genome shotgun sequence of Alkalibacterium putridalgicola NBRC 103243.</title>
        <authorList>
            <person name="Hosoyama A."/>
            <person name="Uohara A."/>
            <person name="Ohji S."/>
            <person name="Ichikawa N."/>
        </authorList>
    </citation>
    <scope>NUCLEOTIDE SEQUENCE [LARGE SCALE GENOMIC DNA]</scope>
    <source>
        <strain evidence="7 10">NBRC 103243</strain>
    </source>
</reference>
<reference evidence="8 9" key="1">
    <citation type="submission" date="2016-10" db="EMBL/GenBank/DDBJ databases">
        <authorList>
            <person name="de Groot N.N."/>
        </authorList>
    </citation>
    <scope>NUCLEOTIDE SEQUENCE [LARGE SCALE GENOMIC DNA]</scope>
    <source>
        <strain evidence="8 9">DSM 19182</strain>
    </source>
</reference>
<dbReference type="EMBL" id="FOBL01000028">
    <property type="protein sequence ID" value="SEM13791.1"/>
    <property type="molecule type" value="Genomic_DNA"/>
</dbReference>
<dbReference type="GO" id="GO:0005886">
    <property type="term" value="C:plasma membrane"/>
    <property type="evidence" value="ECO:0007669"/>
    <property type="project" value="UniProtKB-SubCell"/>
</dbReference>
<evidence type="ECO:0000256" key="2">
    <source>
        <dbReference type="ARBA" id="ARBA00022475"/>
    </source>
</evidence>
<dbReference type="Pfam" id="PF02653">
    <property type="entry name" value="BPD_transp_2"/>
    <property type="match status" value="1"/>
</dbReference>
<feature type="transmembrane region" description="Helical" evidence="6">
    <location>
        <begin position="61"/>
        <end position="78"/>
    </location>
</feature>
<dbReference type="Proteomes" id="UP000321425">
    <property type="component" value="Unassembled WGS sequence"/>
</dbReference>
<evidence type="ECO:0000313" key="9">
    <source>
        <dbReference type="Proteomes" id="UP000198548"/>
    </source>
</evidence>
<evidence type="ECO:0000256" key="5">
    <source>
        <dbReference type="ARBA" id="ARBA00023136"/>
    </source>
</evidence>
<feature type="transmembrane region" description="Helical" evidence="6">
    <location>
        <begin position="132"/>
        <end position="153"/>
    </location>
</feature>
<evidence type="ECO:0000256" key="3">
    <source>
        <dbReference type="ARBA" id="ARBA00022692"/>
    </source>
</evidence>
<gene>
    <name evidence="7" type="ORF">APU01nite_14150</name>
    <name evidence="8" type="ORF">SAMN04488100_12818</name>
</gene>
<keyword evidence="2" id="KW-1003">Cell membrane</keyword>
<keyword evidence="5 6" id="KW-0472">Membrane</keyword>
<feature type="transmembrane region" description="Helical" evidence="6">
    <location>
        <begin position="90"/>
        <end position="111"/>
    </location>
</feature>
<evidence type="ECO:0000256" key="6">
    <source>
        <dbReference type="SAM" id="Phobius"/>
    </source>
</evidence>
<organism evidence="8 9">
    <name type="scientific">Alkalibacterium putridalgicola</name>
    <dbReference type="NCBI Taxonomy" id="426703"/>
    <lineage>
        <taxon>Bacteria</taxon>
        <taxon>Bacillati</taxon>
        <taxon>Bacillota</taxon>
        <taxon>Bacilli</taxon>
        <taxon>Lactobacillales</taxon>
        <taxon>Carnobacteriaceae</taxon>
        <taxon>Alkalibacterium</taxon>
    </lineage>
</organism>
<sequence length="351" mass="37894">MKKIIKNPYSHFILLGLVLLTLPYLAEAGAIRNSTVTVIGTTIIYTIAALGLNVLLGFSGLISLGTAGFMGLAAYISAYVTETMALPFEVAVMAAIGIPTLLGILVGILSLKFEGIYLGIATLVVAEILREIFINVTPFTGGATGALAGRPVLAGTFQLNRIQTYYLIVVVMVLIFILIHNLTKGHLGRALNAMRGSEAAAQAMGVNIFKYRLIAFGIATVLAAVSGVLYVHYVGLSYPTTWNLMLSLDFLAIIVVGGFRSIFGTFIGSFIIFAMSELFLKPIPALANITPLVKGILIIIFILYYPNGLANIKHQVSHWLVRRKGKRDAFGQTKAEKKNLTRAEVRENDTV</sequence>
<feature type="transmembrane region" description="Helical" evidence="6">
    <location>
        <begin position="213"/>
        <end position="231"/>
    </location>
</feature>
<feature type="transmembrane region" description="Helical" evidence="6">
    <location>
        <begin position="38"/>
        <end position="56"/>
    </location>
</feature>
<dbReference type="PANTHER" id="PTHR30482:SF10">
    <property type="entry name" value="HIGH-AFFINITY BRANCHED-CHAIN AMINO ACID TRANSPORT PROTEIN BRAE"/>
    <property type="match status" value="1"/>
</dbReference>
<evidence type="ECO:0000256" key="4">
    <source>
        <dbReference type="ARBA" id="ARBA00022989"/>
    </source>
</evidence>
<evidence type="ECO:0000313" key="7">
    <source>
        <dbReference type="EMBL" id="GEK89376.1"/>
    </source>
</evidence>
<comment type="subcellular location">
    <subcellularLocation>
        <location evidence="1">Cell membrane</location>
        <topology evidence="1">Multi-pass membrane protein</topology>
    </subcellularLocation>
</comment>
<name>A0A1H7VX25_9LACT</name>
<feature type="transmembrane region" description="Helical" evidence="6">
    <location>
        <begin position="251"/>
        <end position="273"/>
    </location>
</feature>
<keyword evidence="10" id="KW-1185">Reference proteome</keyword>
<dbReference type="CDD" id="cd06581">
    <property type="entry name" value="TM_PBP1_LivM_like"/>
    <property type="match status" value="1"/>
</dbReference>
<dbReference type="PANTHER" id="PTHR30482">
    <property type="entry name" value="HIGH-AFFINITY BRANCHED-CHAIN AMINO ACID TRANSPORT SYSTEM PERMEASE"/>
    <property type="match status" value="1"/>
</dbReference>
<dbReference type="InterPro" id="IPR043428">
    <property type="entry name" value="LivM-like"/>
</dbReference>
<evidence type="ECO:0000313" key="10">
    <source>
        <dbReference type="Proteomes" id="UP000321425"/>
    </source>
</evidence>